<evidence type="ECO:0000313" key="3">
    <source>
        <dbReference type="Proteomes" id="UP001432322"/>
    </source>
</evidence>
<dbReference type="Proteomes" id="UP001432322">
    <property type="component" value="Unassembled WGS sequence"/>
</dbReference>
<name>A0AAV5V287_9BILA</name>
<accession>A0AAV5V287</accession>
<feature type="compositionally biased region" description="Polar residues" evidence="1">
    <location>
        <begin position="91"/>
        <end position="109"/>
    </location>
</feature>
<organism evidence="2 3">
    <name type="scientific">Pristionchus fissidentatus</name>
    <dbReference type="NCBI Taxonomy" id="1538716"/>
    <lineage>
        <taxon>Eukaryota</taxon>
        <taxon>Metazoa</taxon>
        <taxon>Ecdysozoa</taxon>
        <taxon>Nematoda</taxon>
        <taxon>Chromadorea</taxon>
        <taxon>Rhabditida</taxon>
        <taxon>Rhabditina</taxon>
        <taxon>Diplogasteromorpha</taxon>
        <taxon>Diplogasteroidea</taxon>
        <taxon>Neodiplogasteridae</taxon>
        <taxon>Pristionchus</taxon>
    </lineage>
</organism>
<protein>
    <submittedName>
        <fullName evidence="2">Uncharacterized protein</fullName>
    </submittedName>
</protein>
<dbReference type="AlphaFoldDB" id="A0AAV5V287"/>
<evidence type="ECO:0000256" key="1">
    <source>
        <dbReference type="SAM" id="MobiDB-lite"/>
    </source>
</evidence>
<comment type="caution">
    <text evidence="2">The sequence shown here is derived from an EMBL/GenBank/DDBJ whole genome shotgun (WGS) entry which is preliminary data.</text>
</comment>
<feature type="compositionally biased region" description="Basic and acidic residues" evidence="1">
    <location>
        <begin position="329"/>
        <end position="344"/>
    </location>
</feature>
<feature type="non-terminal residue" evidence="2">
    <location>
        <position position="357"/>
    </location>
</feature>
<evidence type="ECO:0000313" key="2">
    <source>
        <dbReference type="EMBL" id="GMT12518.1"/>
    </source>
</evidence>
<gene>
    <name evidence="2" type="ORF">PFISCL1PPCAC_3815</name>
</gene>
<keyword evidence="3" id="KW-1185">Reference proteome</keyword>
<reference evidence="2" key="1">
    <citation type="submission" date="2023-10" db="EMBL/GenBank/DDBJ databases">
        <title>Genome assembly of Pristionchus species.</title>
        <authorList>
            <person name="Yoshida K."/>
            <person name="Sommer R.J."/>
        </authorList>
    </citation>
    <scope>NUCLEOTIDE SEQUENCE</scope>
    <source>
        <strain evidence="2">RS5133</strain>
    </source>
</reference>
<feature type="region of interest" description="Disordered" evidence="1">
    <location>
        <begin position="71"/>
        <end position="122"/>
    </location>
</feature>
<dbReference type="EMBL" id="BTSY01000001">
    <property type="protein sequence ID" value="GMT12518.1"/>
    <property type="molecule type" value="Genomic_DNA"/>
</dbReference>
<feature type="compositionally biased region" description="Basic residues" evidence="1">
    <location>
        <begin position="75"/>
        <end position="84"/>
    </location>
</feature>
<feature type="region of interest" description="Disordered" evidence="1">
    <location>
        <begin position="326"/>
        <end position="357"/>
    </location>
</feature>
<sequence length="357" mass="39067">MRIKLARTNNTQYNRLYLTETYSNTCLDNLGVLETALARVCFDKLSGEQGQGYGSRVEKCVRVNGEVEGHEIVQLHRHRRRRPRQHEQQQAIRPTQRRQTTELTPSPEQVEQVGEECADGAPDAQRHVPACIKVPRHVADVSQVDDQESCSDSHSPPSSPQAGKHEQHRGVVSVQHECESREVVGPLTPEVVSSVEPGGAQPRHQSDCRVPDPHPLHHRMPVEVLVSLAKSGDASSQLIHRQQIQQREDGRGGLLRPECAVEGPLAVELRGRVAVASEDGDCLPHAVILAPEALATSPAGIGEGSRTREPAATVLSAFLVGRRVVAGRGDGRADNNEKRQRDRSQSAPSRHAASRLA</sequence>
<feature type="region of interest" description="Disordered" evidence="1">
    <location>
        <begin position="142"/>
        <end position="173"/>
    </location>
</feature>
<proteinExistence type="predicted"/>